<protein>
    <recommendedName>
        <fullName evidence="3">Retrovirus-related Pol polyprotein from transposon TNT 1-94</fullName>
    </recommendedName>
</protein>
<proteinExistence type="predicted"/>
<keyword evidence="2" id="KW-1185">Reference proteome</keyword>
<reference evidence="1 2" key="2">
    <citation type="journal article" date="2017" name="Nature">
        <title>The Apostasia genome and the evolution of orchids.</title>
        <authorList>
            <person name="Zhang G.Q."/>
            <person name="Liu K.W."/>
            <person name="Li Z."/>
            <person name="Lohaus R."/>
            <person name="Hsiao Y.Y."/>
            <person name="Niu S.C."/>
            <person name="Wang J.Y."/>
            <person name="Lin Y.C."/>
            <person name="Xu Q."/>
            <person name="Chen L.J."/>
            <person name="Yoshida K."/>
            <person name="Fujiwara S."/>
            <person name="Wang Z.W."/>
            <person name="Zhang Y.Q."/>
            <person name="Mitsuda N."/>
            <person name="Wang M."/>
            <person name="Liu G.H."/>
            <person name="Pecoraro L."/>
            <person name="Huang H.X."/>
            <person name="Xiao X.J."/>
            <person name="Lin M."/>
            <person name="Wu X.Y."/>
            <person name="Wu W.L."/>
            <person name="Chen Y.Y."/>
            <person name="Chang S.B."/>
            <person name="Sakamoto S."/>
            <person name="Ohme-Takagi M."/>
            <person name="Yagi M."/>
            <person name="Zeng S.J."/>
            <person name="Shen C.Y."/>
            <person name="Yeh C.M."/>
            <person name="Luo Y.B."/>
            <person name="Tsai W.C."/>
            <person name="Van de Peer Y."/>
            <person name="Liu Z.J."/>
        </authorList>
    </citation>
    <scope>NUCLEOTIDE SEQUENCE [LARGE SCALE GENOMIC DNA]</scope>
    <source>
        <tissue evidence="1">The whole plant</tissue>
    </source>
</reference>
<dbReference type="Pfam" id="PF14223">
    <property type="entry name" value="Retrotran_gag_2"/>
    <property type="match status" value="1"/>
</dbReference>
<name>A0A2I0VS77_9ASPA</name>
<dbReference type="EMBL" id="KZ503289">
    <property type="protein sequence ID" value="PKU66252.1"/>
    <property type="molecule type" value="Genomic_DNA"/>
</dbReference>
<reference evidence="1 2" key="1">
    <citation type="journal article" date="2016" name="Sci. Rep.">
        <title>The Dendrobium catenatum Lindl. genome sequence provides insights into polysaccharide synthase, floral development and adaptive evolution.</title>
        <authorList>
            <person name="Zhang G.Q."/>
            <person name="Xu Q."/>
            <person name="Bian C."/>
            <person name="Tsai W.C."/>
            <person name="Yeh C.M."/>
            <person name="Liu K.W."/>
            <person name="Yoshida K."/>
            <person name="Zhang L.S."/>
            <person name="Chang S.B."/>
            <person name="Chen F."/>
            <person name="Shi Y."/>
            <person name="Su Y.Y."/>
            <person name="Zhang Y.Q."/>
            <person name="Chen L.J."/>
            <person name="Yin Y."/>
            <person name="Lin M."/>
            <person name="Huang H."/>
            <person name="Deng H."/>
            <person name="Wang Z.W."/>
            <person name="Zhu S.L."/>
            <person name="Zhao X."/>
            <person name="Deng C."/>
            <person name="Niu S.C."/>
            <person name="Huang J."/>
            <person name="Wang M."/>
            <person name="Liu G.H."/>
            <person name="Yang H.J."/>
            <person name="Xiao X.J."/>
            <person name="Hsiao Y.Y."/>
            <person name="Wu W.L."/>
            <person name="Chen Y.Y."/>
            <person name="Mitsuda N."/>
            <person name="Ohme-Takagi M."/>
            <person name="Luo Y.B."/>
            <person name="Van de Peer Y."/>
            <person name="Liu Z.J."/>
        </authorList>
    </citation>
    <scope>NUCLEOTIDE SEQUENCE [LARGE SCALE GENOMIC DNA]</scope>
    <source>
        <tissue evidence="1">The whole plant</tissue>
    </source>
</reference>
<dbReference type="Proteomes" id="UP000233837">
    <property type="component" value="Unassembled WGS sequence"/>
</dbReference>
<gene>
    <name evidence="1" type="ORF">MA16_Dca014102</name>
</gene>
<dbReference type="PANTHER" id="PTHR47481:SF22">
    <property type="entry name" value="RETROTRANSPOSON GAG DOMAIN-CONTAINING PROTEIN"/>
    <property type="match status" value="1"/>
</dbReference>
<evidence type="ECO:0000313" key="2">
    <source>
        <dbReference type="Proteomes" id="UP000233837"/>
    </source>
</evidence>
<organism evidence="1 2">
    <name type="scientific">Dendrobium catenatum</name>
    <dbReference type="NCBI Taxonomy" id="906689"/>
    <lineage>
        <taxon>Eukaryota</taxon>
        <taxon>Viridiplantae</taxon>
        <taxon>Streptophyta</taxon>
        <taxon>Embryophyta</taxon>
        <taxon>Tracheophyta</taxon>
        <taxon>Spermatophyta</taxon>
        <taxon>Magnoliopsida</taxon>
        <taxon>Liliopsida</taxon>
        <taxon>Asparagales</taxon>
        <taxon>Orchidaceae</taxon>
        <taxon>Epidendroideae</taxon>
        <taxon>Malaxideae</taxon>
        <taxon>Dendrobiinae</taxon>
        <taxon>Dendrobium</taxon>
    </lineage>
</organism>
<evidence type="ECO:0000313" key="1">
    <source>
        <dbReference type="EMBL" id="PKU66252.1"/>
    </source>
</evidence>
<dbReference type="PANTHER" id="PTHR47481">
    <property type="match status" value="1"/>
</dbReference>
<evidence type="ECO:0008006" key="3">
    <source>
        <dbReference type="Google" id="ProtNLM"/>
    </source>
</evidence>
<sequence>MQLKNELYRVQMKDLPMQQYLTRIKSLVDNISASGSQIDPEDIMLHILNGLPPTFNSFKSTIRNSLQPIDLDTFTPCFAMKKFIFSMNLLKIPLPMRPLRHSTPLCLAIATIPPNVSESISPSSLSP</sequence>
<accession>A0A2I0VS77</accession>
<dbReference type="AlphaFoldDB" id="A0A2I0VS77"/>